<dbReference type="SUPFAM" id="SSF51735">
    <property type="entry name" value="NAD(P)-binding Rossmann-fold domains"/>
    <property type="match status" value="1"/>
</dbReference>
<dbReference type="OrthoDB" id="2665481at2"/>
<dbReference type="InterPro" id="IPR020843">
    <property type="entry name" value="ER"/>
</dbReference>
<dbReference type="RefSeq" id="WP_101438638.1">
    <property type="nucleotide sequence ID" value="NZ_PJMY01000003.1"/>
</dbReference>
<reference evidence="2 3" key="1">
    <citation type="submission" date="2017-12" db="EMBL/GenBank/DDBJ databases">
        <title>Sequencing the genomes of 1000 Actinobacteria strains.</title>
        <authorList>
            <person name="Klenk H.-P."/>
        </authorList>
    </citation>
    <scope>NUCLEOTIDE SEQUENCE [LARGE SCALE GENOMIC DNA]</scope>
    <source>
        <strain evidence="2 3">DSM 45165</strain>
    </source>
</reference>
<feature type="domain" description="Enoyl reductase (ER)" evidence="1">
    <location>
        <begin position="12"/>
        <end position="298"/>
    </location>
</feature>
<dbReference type="EMBL" id="PJMY01000003">
    <property type="protein sequence ID" value="PKV95626.1"/>
    <property type="molecule type" value="Genomic_DNA"/>
</dbReference>
<proteinExistence type="predicted"/>
<gene>
    <name evidence="2" type="ORF">ATK30_6550</name>
</gene>
<protein>
    <submittedName>
        <fullName evidence="2">NADPH:quinone reductase-like Zn-dependent oxidoreductase</fullName>
    </submittedName>
</protein>
<dbReference type="PANTHER" id="PTHR43482:SF1">
    <property type="entry name" value="PROTEIN AST1-RELATED"/>
    <property type="match status" value="1"/>
</dbReference>
<dbReference type="Pfam" id="PF13602">
    <property type="entry name" value="ADH_zinc_N_2"/>
    <property type="match status" value="1"/>
</dbReference>
<accession>A0A2N3WP24</accession>
<organism evidence="2 3">
    <name type="scientific">Amycolatopsis echigonensis</name>
    <dbReference type="NCBI Taxonomy" id="2576905"/>
    <lineage>
        <taxon>Bacteria</taxon>
        <taxon>Bacillati</taxon>
        <taxon>Actinomycetota</taxon>
        <taxon>Actinomycetes</taxon>
        <taxon>Pseudonocardiales</taxon>
        <taxon>Pseudonocardiaceae</taxon>
        <taxon>Amycolatopsis</taxon>
    </lineage>
</organism>
<dbReference type="Pfam" id="PF08240">
    <property type="entry name" value="ADH_N"/>
    <property type="match status" value="1"/>
</dbReference>
<sequence length="300" mass="30598">MRTLRFSEHGPAAQVLRVEDAAVPEPGPGRIRVAVQACGLNPADWALCEGLFAGDLPRGIGLEVSGTVDALGGGATGVDVGDPVFGIAPFTGPTAGASEQALLDTWFPRPDGVDAVHAAALPMAVGTAYAALDALGSGTLLVHGAGTTTGFAAAQIALLRGARVIVTAGETHAAALRSAGAEVTGYQDGIAERVTALAGGPVDRVLDAAPFSGKVSELVRTVKEPGHVLKLDLSSDQPGVQTIVSSGAQPRYDVLGEFASLAAEGRFSIPVSRIFPLDDWRAALELSQSRRARGKLVLAL</sequence>
<dbReference type="InterPro" id="IPR036291">
    <property type="entry name" value="NAD(P)-bd_dom_sf"/>
</dbReference>
<name>A0A2N3WP24_9PSEU</name>
<dbReference type="AlphaFoldDB" id="A0A2N3WP24"/>
<comment type="caution">
    <text evidence="2">The sequence shown here is derived from an EMBL/GenBank/DDBJ whole genome shotgun (WGS) entry which is preliminary data.</text>
</comment>
<dbReference type="SMART" id="SM00829">
    <property type="entry name" value="PKS_ER"/>
    <property type="match status" value="1"/>
</dbReference>
<dbReference type="SUPFAM" id="SSF50129">
    <property type="entry name" value="GroES-like"/>
    <property type="match status" value="1"/>
</dbReference>
<dbReference type="InterPro" id="IPR052585">
    <property type="entry name" value="Lipid_raft_assoc_Zn_ADH"/>
</dbReference>
<evidence type="ECO:0000313" key="2">
    <source>
        <dbReference type="EMBL" id="PKV95626.1"/>
    </source>
</evidence>
<dbReference type="InterPro" id="IPR011032">
    <property type="entry name" value="GroES-like_sf"/>
</dbReference>
<dbReference type="Proteomes" id="UP000233750">
    <property type="component" value="Unassembled WGS sequence"/>
</dbReference>
<dbReference type="Gene3D" id="3.90.180.10">
    <property type="entry name" value="Medium-chain alcohol dehydrogenases, catalytic domain"/>
    <property type="match status" value="1"/>
</dbReference>
<dbReference type="InterPro" id="IPR013154">
    <property type="entry name" value="ADH-like_N"/>
</dbReference>
<dbReference type="Gene3D" id="3.40.50.720">
    <property type="entry name" value="NAD(P)-binding Rossmann-like Domain"/>
    <property type="match status" value="1"/>
</dbReference>
<keyword evidence="3" id="KW-1185">Reference proteome</keyword>
<dbReference type="CDD" id="cd05289">
    <property type="entry name" value="MDR_like_2"/>
    <property type="match status" value="1"/>
</dbReference>
<evidence type="ECO:0000259" key="1">
    <source>
        <dbReference type="SMART" id="SM00829"/>
    </source>
</evidence>
<dbReference type="GO" id="GO:0016491">
    <property type="term" value="F:oxidoreductase activity"/>
    <property type="evidence" value="ECO:0007669"/>
    <property type="project" value="InterPro"/>
</dbReference>
<dbReference type="PANTHER" id="PTHR43482">
    <property type="entry name" value="PROTEIN AST1-RELATED"/>
    <property type="match status" value="1"/>
</dbReference>
<evidence type="ECO:0000313" key="3">
    <source>
        <dbReference type="Proteomes" id="UP000233750"/>
    </source>
</evidence>